<gene>
    <name evidence="1" type="ORF">QFC24_003295</name>
</gene>
<comment type="caution">
    <text evidence="1">The sequence shown here is derived from an EMBL/GenBank/DDBJ whole genome shotgun (WGS) entry which is preliminary data.</text>
</comment>
<sequence>MSRRNNEPSKGQFSRGLTYQEHHVPKFLQQLRQQVNGNAAGGHRRTRNDEDDEAPSVSNRRSASPPSRGGREVIPERPRDGKWAKGSDDGDEAKSGAGRKSGGKGVDGEEDDEWSQRYGGGDDGPQIVVLNEGKHLSAEQVRKAKSGESTDTADAPSFDQIATANKGLHSTVTSKRKQPPVVTKPEEPPKTAKQLKKEKKKEQGKKGLLSFEDE</sequence>
<proteinExistence type="predicted"/>
<accession>A0ACC2XM33</accession>
<keyword evidence="2" id="KW-1185">Reference proteome</keyword>
<protein>
    <submittedName>
        <fullName evidence="1">Uncharacterized protein</fullName>
    </submittedName>
</protein>
<dbReference type="Proteomes" id="UP001234202">
    <property type="component" value="Unassembled WGS sequence"/>
</dbReference>
<reference evidence="1" key="1">
    <citation type="submission" date="2023-04" db="EMBL/GenBank/DDBJ databases">
        <title>Draft Genome sequencing of Naganishia species isolated from polar environments using Oxford Nanopore Technology.</title>
        <authorList>
            <person name="Leo P."/>
            <person name="Venkateswaran K."/>
        </authorList>
    </citation>
    <scope>NUCLEOTIDE SEQUENCE</scope>
    <source>
        <strain evidence="1">DBVPG 5303</strain>
    </source>
</reference>
<name>A0ACC2XM33_9TREE</name>
<evidence type="ECO:0000313" key="1">
    <source>
        <dbReference type="EMBL" id="KAJ9124504.1"/>
    </source>
</evidence>
<evidence type="ECO:0000313" key="2">
    <source>
        <dbReference type="Proteomes" id="UP001234202"/>
    </source>
</evidence>
<dbReference type="EMBL" id="JASBWV010000010">
    <property type="protein sequence ID" value="KAJ9124504.1"/>
    <property type="molecule type" value="Genomic_DNA"/>
</dbReference>
<organism evidence="1 2">
    <name type="scientific">Naganishia onofrii</name>
    <dbReference type="NCBI Taxonomy" id="1851511"/>
    <lineage>
        <taxon>Eukaryota</taxon>
        <taxon>Fungi</taxon>
        <taxon>Dikarya</taxon>
        <taxon>Basidiomycota</taxon>
        <taxon>Agaricomycotina</taxon>
        <taxon>Tremellomycetes</taxon>
        <taxon>Filobasidiales</taxon>
        <taxon>Filobasidiaceae</taxon>
        <taxon>Naganishia</taxon>
    </lineage>
</organism>